<evidence type="ECO:0000259" key="32">
    <source>
        <dbReference type="Pfam" id="PF22468"/>
    </source>
</evidence>
<dbReference type="GO" id="GO:0004412">
    <property type="term" value="F:homoserine dehydrogenase activity"/>
    <property type="evidence" value="ECO:0007669"/>
    <property type="project" value="UniProtKB-UniRule"/>
</dbReference>
<dbReference type="InterPro" id="IPR011147">
    <property type="entry name" value="Bifunc_Aspkin/hSer_DH"/>
</dbReference>
<evidence type="ECO:0000256" key="3">
    <source>
        <dbReference type="ARBA" id="ARBA00004986"/>
    </source>
</evidence>
<keyword evidence="14 28" id="KW-0547">Nucleotide-binding</keyword>
<evidence type="ECO:0000256" key="8">
    <source>
        <dbReference type="ARBA" id="ARBA00010046"/>
    </source>
</evidence>
<dbReference type="InterPro" id="IPR019811">
    <property type="entry name" value="HDH_CS"/>
</dbReference>
<dbReference type="KEGG" id="baj:BCTU_130"/>
<evidence type="ECO:0000256" key="16">
    <source>
        <dbReference type="ARBA" id="ARBA00022840"/>
    </source>
</evidence>
<keyword evidence="13" id="KW-0479">Metal-binding</keyword>
<keyword evidence="23" id="KW-0511">Multifunctional enzyme</keyword>
<dbReference type="PANTHER" id="PTHR43070">
    <property type="match status" value="1"/>
</dbReference>
<dbReference type="EMBL" id="CP001817">
    <property type="protein sequence ID" value="AEH39720.1"/>
    <property type="molecule type" value="Genomic_DNA"/>
</dbReference>
<evidence type="ECO:0000259" key="31">
    <source>
        <dbReference type="Pfam" id="PF03447"/>
    </source>
</evidence>
<evidence type="ECO:0000256" key="5">
    <source>
        <dbReference type="ARBA" id="ARBA00005062"/>
    </source>
</evidence>
<keyword evidence="34" id="KW-1185">Reference proteome</keyword>
<comment type="cofactor">
    <cofactor evidence="1">
        <name>a metal cation</name>
        <dbReference type="ChEBI" id="CHEBI:25213"/>
    </cofactor>
</comment>
<comment type="pathway">
    <text evidence="5 28">Amino-acid biosynthesis; L-methionine biosynthesis via de novo pathway; L-homoserine from L-aspartate: step 3/3.</text>
</comment>
<evidence type="ECO:0000256" key="6">
    <source>
        <dbReference type="ARBA" id="ARBA00005139"/>
    </source>
</evidence>
<evidence type="ECO:0000256" key="22">
    <source>
        <dbReference type="ARBA" id="ARBA00023167"/>
    </source>
</evidence>
<dbReference type="SUPFAM" id="SSF55021">
    <property type="entry name" value="ACT-like"/>
    <property type="match status" value="2"/>
</dbReference>
<reference evidence="33 34" key="1">
    <citation type="journal article" date="2011" name="Appl. Environ. Microbiol.">
        <title>The genome of Buchnera aphidicola from the aphid Cinara tujafilina provides new clues about the evolutionary history of metabolic losses in bacterial endosymbionts.</title>
        <authorList>
            <person name="Lamelas A."/>
            <person name="Gosalbes M.J."/>
            <person name="Moya A."/>
            <person name="Latorre A."/>
        </authorList>
    </citation>
    <scope>NUCLEOTIDE SEQUENCE [LARGE SCALE GENOMIC DNA]</scope>
    <source>
        <strain evidence="34">Cinara tujafilina</strain>
    </source>
</reference>
<evidence type="ECO:0000256" key="14">
    <source>
        <dbReference type="ARBA" id="ARBA00022741"/>
    </source>
</evidence>
<dbReference type="InterPro" id="IPR001048">
    <property type="entry name" value="Asp/Glu/Uridylate_kinase"/>
</dbReference>
<dbReference type="SUPFAM" id="SSF55347">
    <property type="entry name" value="Glyceraldehyde-3-phosphate dehydrogenase-like, C-terminal domain"/>
    <property type="match status" value="1"/>
</dbReference>
<keyword evidence="17 28" id="KW-0521">NADP</keyword>
<dbReference type="Gene3D" id="3.40.50.720">
    <property type="entry name" value="NAD(P)-binding Rossmann-like Domain"/>
    <property type="match status" value="1"/>
</dbReference>
<keyword evidence="18 28" id="KW-0560">Oxidoreductase</keyword>
<dbReference type="GO" id="GO:0005524">
    <property type="term" value="F:ATP binding"/>
    <property type="evidence" value="ECO:0007669"/>
    <property type="project" value="UniProtKB-UniRule"/>
</dbReference>
<dbReference type="InterPro" id="IPR005106">
    <property type="entry name" value="Asp/hSer_DH_NAD-bd"/>
</dbReference>
<dbReference type="Pfam" id="PF22468">
    <property type="entry name" value="ACT_9"/>
    <property type="match status" value="1"/>
</dbReference>
<dbReference type="Gene3D" id="3.30.2130.10">
    <property type="entry name" value="VC0802-like"/>
    <property type="match status" value="1"/>
</dbReference>
<evidence type="ECO:0000256" key="26">
    <source>
        <dbReference type="ARBA" id="ARBA00048841"/>
    </source>
</evidence>
<dbReference type="Proteomes" id="UP000006811">
    <property type="component" value="Chromosome"/>
</dbReference>
<comment type="similarity">
    <text evidence="8 28">In the N-terminal section; belongs to the aspartokinase family.</text>
</comment>
<evidence type="ECO:0000259" key="29">
    <source>
        <dbReference type="Pfam" id="PF00696"/>
    </source>
</evidence>
<dbReference type="GO" id="GO:0009089">
    <property type="term" value="P:lysine biosynthetic process via diaminopimelate"/>
    <property type="evidence" value="ECO:0007669"/>
    <property type="project" value="UniProtKB-UniRule"/>
</dbReference>
<evidence type="ECO:0000313" key="34">
    <source>
        <dbReference type="Proteomes" id="UP000006811"/>
    </source>
</evidence>
<evidence type="ECO:0000256" key="28">
    <source>
        <dbReference type="PIRNR" id="PIRNR000727"/>
    </source>
</evidence>
<feature type="domain" description="Aspartate/glutamate/uridylate kinase" evidence="29">
    <location>
        <begin position="4"/>
        <end position="285"/>
    </location>
</feature>
<proteinExistence type="inferred from homology"/>
<dbReference type="GO" id="GO:0009086">
    <property type="term" value="P:methionine biosynthetic process"/>
    <property type="evidence" value="ECO:0007669"/>
    <property type="project" value="UniProtKB-KW"/>
</dbReference>
<evidence type="ECO:0000256" key="18">
    <source>
        <dbReference type="ARBA" id="ARBA00023002"/>
    </source>
</evidence>
<dbReference type="GO" id="GO:0004072">
    <property type="term" value="F:aspartate kinase activity"/>
    <property type="evidence" value="ECO:0007669"/>
    <property type="project" value="UniProtKB-UniRule"/>
</dbReference>
<dbReference type="InterPro" id="IPR036393">
    <property type="entry name" value="AceGlu_kinase-like_sf"/>
</dbReference>
<comment type="catalytic activity">
    <reaction evidence="26">
        <text>L-homoserine + NADP(+) = L-aspartate 4-semialdehyde + NADPH + H(+)</text>
        <dbReference type="Rhea" id="RHEA:15761"/>
        <dbReference type="ChEBI" id="CHEBI:15378"/>
        <dbReference type="ChEBI" id="CHEBI:57476"/>
        <dbReference type="ChEBI" id="CHEBI:57783"/>
        <dbReference type="ChEBI" id="CHEBI:58349"/>
        <dbReference type="ChEBI" id="CHEBI:537519"/>
        <dbReference type="EC" id="1.1.1.3"/>
    </reaction>
    <physiologicalReaction direction="right-to-left" evidence="26">
        <dbReference type="Rhea" id="RHEA:15763"/>
    </physiologicalReaction>
</comment>
<evidence type="ECO:0000256" key="25">
    <source>
        <dbReference type="ARBA" id="ARBA00048561"/>
    </source>
</evidence>
<dbReference type="NCBIfam" id="NF006959">
    <property type="entry name" value="PRK09436.1"/>
    <property type="match status" value="1"/>
</dbReference>
<dbReference type="EC" id="2.7.2.4" evidence="28"/>
<name>F7WZ66_9GAMM</name>
<comment type="pathway">
    <text evidence="6 28">Amino-acid biosynthesis; L-threonine biosynthesis; L-threonine from L-aspartate: step 1/5.</text>
</comment>
<comment type="similarity">
    <text evidence="7 28">In the C-terminal section; belongs to the homoserine dehydrogenase family.</text>
</comment>
<dbReference type="NCBIfam" id="TIGR00657">
    <property type="entry name" value="asp_kinases"/>
    <property type="match status" value="1"/>
</dbReference>
<gene>
    <name evidence="33" type="primary">thrA</name>
    <name evidence="33" type="ORF">BCTU_130</name>
</gene>
<dbReference type="Pfam" id="PF03447">
    <property type="entry name" value="NAD_binding_3"/>
    <property type="match status" value="1"/>
</dbReference>
<feature type="domain" description="Homoserine dehydrogenase catalytic" evidence="30">
    <location>
        <begin position="617"/>
        <end position="814"/>
    </location>
</feature>
<evidence type="ECO:0000313" key="33">
    <source>
        <dbReference type="EMBL" id="AEH39720.1"/>
    </source>
</evidence>
<keyword evidence="10 28" id="KW-0028">Amino-acid biosynthesis</keyword>
<dbReference type="STRING" id="261317.BCTU_130"/>
<evidence type="ECO:0000256" key="2">
    <source>
        <dbReference type="ARBA" id="ARBA00004766"/>
    </source>
</evidence>
<keyword evidence="12" id="KW-0791">Threonine biosynthesis</keyword>
<keyword evidence="16 28" id="KW-0067">ATP-binding</keyword>
<comment type="pathway">
    <text evidence="2 28">Amino-acid biosynthesis; L-lysine biosynthesis via DAP pathway; (S)-tetrahydrodipicolinate from L-aspartate: step 1/4.</text>
</comment>
<dbReference type="GO" id="GO:0046872">
    <property type="term" value="F:metal ion binding"/>
    <property type="evidence" value="ECO:0007669"/>
    <property type="project" value="UniProtKB-KW"/>
</dbReference>
<keyword evidence="21" id="KW-0457">Lysine biosynthesis</keyword>
<dbReference type="PIRSF" id="PIRSF000727">
    <property type="entry name" value="ThrA"/>
    <property type="match status" value="1"/>
</dbReference>
<dbReference type="Pfam" id="PF00742">
    <property type="entry name" value="Homoserine_dh"/>
    <property type="match status" value="1"/>
</dbReference>
<dbReference type="AlphaFoldDB" id="F7WZ66"/>
<dbReference type="eggNOG" id="COG0527">
    <property type="taxonomic scope" value="Bacteria"/>
</dbReference>
<evidence type="ECO:0000256" key="24">
    <source>
        <dbReference type="ARBA" id="ARBA00044938"/>
    </source>
</evidence>
<evidence type="ECO:0000256" key="15">
    <source>
        <dbReference type="ARBA" id="ARBA00022777"/>
    </source>
</evidence>
<evidence type="ECO:0000256" key="9">
    <source>
        <dbReference type="ARBA" id="ARBA00011881"/>
    </source>
</evidence>
<dbReference type="UniPathway" id="UPA00051">
    <property type="reaction ID" value="UER00462"/>
</dbReference>
<evidence type="ECO:0000256" key="7">
    <source>
        <dbReference type="ARBA" id="ARBA00007952"/>
    </source>
</evidence>
<evidence type="ECO:0000256" key="11">
    <source>
        <dbReference type="ARBA" id="ARBA00022679"/>
    </source>
</evidence>
<evidence type="ECO:0000256" key="10">
    <source>
        <dbReference type="ARBA" id="ARBA00022605"/>
    </source>
</evidence>
<evidence type="ECO:0000256" key="20">
    <source>
        <dbReference type="ARBA" id="ARBA00023053"/>
    </source>
</evidence>
<dbReference type="SUPFAM" id="SSF53633">
    <property type="entry name" value="Carbamate kinase-like"/>
    <property type="match status" value="1"/>
</dbReference>
<dbReference type="InterPro" id="IPR001341">
    <property type="entry name" value="Asp_kinase"/>
</dbReference>
<dbReference type="Pfam" id="PF00696">
    <property type="entry name" value="AA_kinase"/>
    <property type="match status" value="1"/>
</dbReference>
<evidence type="ECO:0000256" key="1">
    <source>
        <dbReference type="ARBA" id="ARBA00001920"/>
    </source>
</evidence>
<protein>
    <recommendedName>
        <fullName evidence="28">Bifunctional aspartokinase/homoserine dehydrogenase</fullName>
    </recommendedName>
    <domain>
        <recommendedName>
            <fullName evidence="28">Aspartokinase</fullName>
            <ecNumber evidence="28">2.7.2.4</ecNumber>
        </recommendedName>
    </domain>
    <domain>
        <recommendedName>
            <fullName evidence="28">Homoserine dehydrogenase</fullName>
            <ecNumber evidence="28">1.1.1.3</ecNumber>
        </recommendedName>
    </domain>
</protein>
<keyword evidence="11 28" id="KW-0808">Transferase</keyword>
<dbReference type="UniPathway" id="UPA00034">
    <property type="reaction ID" value="UER00015"/>
</dbReference>
<evidence type="ECO:0000256" key="27">
    <source>
        <dbReference type="ARBA" id="ARBA00049031"/>
    </source>
</evidence>
<evidence type="ECO:0000256" key="12">
    <source>
        <dbReference type="ARBA" id="ARBA00022697"/>
    </source>
</evidence>
<dbReference type="UniPathway" id="UPA00050">
    <property type="reaction ID" value="UER00063"/>
</dbReference>
<evidence type="ECO:0000256" key="13">
    <source>
        <dbReference type="ARBA" id="ARBA00022723"/>
    </source>
</evidence>
<evidence type="ECO:0000256" key="23">
    <source>
        <dbReference type="ARBA" id="ARBA00023268"/>
    </source>
</evidence>
<dbReference type="InterPro" id="IPR036291">
    <property type="entry name" value="NAD(P)-bd_dom_sf"/>
</dbReference>
<evidence type="ECO:0000256" key="19">
    <source>
        <dbReference type="ARBA" id="ARBA00023027"/>
    </source>
</evidence>
<comment type="catalytic activity">
    <reaction evidence="27">
        <text>L-homoserine + NAD(+) = L-aspartate 4-semialdehyde + NADH + H(+)</text>
        <dbReference type="Rhea" id="RHEA:15757"/>
        <dbReference type="ChEBI" id="CHEBI:15378"/>
        <dbReference type="ChEBI" id="CHEBI:57476"/>
        <dbReference type="ChEBI" id="CHEBI:57540"/>
        <dbReference type="ChEBI" id="CHEBI:57945"/>
        <dbReference type="ChEBI" id="CHEBI:537519"/>
        <dbReference type="EC" id="1.1.1.3"/>
    </reaction>
    <physiologicalReaction direction="right-to-left" evidence="27">
        <dbReference type="Rhea" id="RHEA:15759"/>
    </physiologicalReaction>
</comment>
<dbReference type="InterPro" id="IPR042199">
    <property type="entry name" value="AsparK_Bifunc_asparK/hSer_DH"/>
</dbReference>
<accession>F7WZ66</accession>
<sequence length="818" mass="92820">MKTLKFGGTSLETAKKFLQVSSIIINSSKKTKVSVVLSAPAKITNYLIVAINDSIQQKKNHKKNIDTIKKYFLNLLLNICKIQLNFQKKIIDFIDIQSNKLKNILKSINILKQCPENIQATIMCIGEKFSIKIMHQLLISKQYHVTTLNPRKIFLSTNESYLNATIDLHESKKRIEKIKIPEKNIILMPGFIAGNYTNELVLLGRNGSDYSAAALAVCMNAKICEIWTDVDGMYTSDPNIVTNAQLLKNLSYKEAMELAFFGATVIHPRTLFPLKKYNIPCLIKNTCNPAQKGTLITQNLKENKKKEIKGITFLNNLSILNISTLNNVHILNYCSRIFSCMSLKNINILFSIYSSSQNKISICIEKNEIKKSLIQLEKTFFLEIKNNILKPIKILNNLCAITIVGEHLKNNYTSIFKKIFKVLKNTNNKIVSTVCNPSNISISLILYNQYISEFLKVLHENIIHKKKIINVFLLGIGGVGTNLIHKIFNQTKTLNDIGIKINLVVTTNSKKYLIHKQNTNFENWKIHFKNQKKNFCLDKILKIPKKENLINPVLIDCTASQKIADQYINIIKNGFHIITANKKSNSSSSSQYKKIRSNALKYNKKFFYETHVGAGLPVIQNLQNLLRTGDKLISFQGILSGSMSFIFGKLDKGMSLSKATEEAKILGFTEPDPRDDLSGIDIARKLLILARETGYQLELSDIKIEKILPDNFEKIKDIKLVMSRLKELDASFNLRFQKAKKRKKVLRFVGTIKNTGECNVKIIAVSQKNPLYNIKNGENILIFHTKYYHPIPLILRGYGAGNNVTASGIFSDLLRTIS</sequence>
<dbReference type="SUPFAM" id="SSF51735">
    <property type="entry name" value="NAD(P)-binding Rossmann-fold domains"/>
    <property type="match status" value="1"/>
</dbReference>
<dbReference type="InterPro" id="IPR049638">
    <property type="entry name" value="AK-HD"/>
</dbReference>
<comment type="catalytic activity">
    <reaction evidence="25">
        <text>L-aspartate + ATP = 4-phospho-L-aspartate + ADP</text>
        <dbReference type="Rhea" id="RHEA:23776"/>
        <dbReference type="ChEBI" id="CHEBI:29991"/>
        <dbReference type="ChEBI" id="CHEBI:30616"/>
        <dbReference type="ChEBI" id="CHEBI:57535"/>
        <dbReference type="ChEBI" id="CHEBI:456216"/>
        <dbReference type="EC" id="2.7.2.4"/>
    </reaction>
    <physiologicalReaction direction="left-to-right" evidence="25">
        <dbReference type="Rhea" id="RHEA:23777"/>
    </physiologicalReaction>
</comment>
<dbReference type="FunFam" id="3.30.360.10:FF:000006">
    <property type="entry name" value="Bifunctional aspartokinase/homoserine dehydrogenase"/>
    <property type="match status" value="1"/>
</dbReference>
<feature type="domain" description="Aspartokinase ACT" evidence="32">
    <location>
        <begin position="334"/>
        <end position="380"/>
    </location>
</feature>
<dbReference type="Gene3D" id="3.40.1160.10">
    <property type="entry name" value="Acetylglutamate kinase-like"/>
    <property type="match status" value="1"/>
</dbReference>
<keyword evidence="20" id="KW-0915">Sodium</keyword>
<evidence type="ECO:0000256" key="17">
    <source>
        <dbReference type="ARBA" id="ARBA00022857"/>
    </source>
</evidence>
<dbReference type="PROSITE" id="PS01042">
    <property type="entry name" value="HOMOSER_DHGENASE"/>
    <property type="match status" value="1"/>
</dbReference>
<dbReference type="HOGENOM" id="CLU_009116_7_1_6"/>
<comment type="pathway">
    <text evidence="3 28">Amino-acid biosynthesis; L-methionine biosynthesis via de novo pathway; L-homoserine from L-aspartate: step 1/3.</text>
</comment>
<evidence type="ECO:0000259" key="30">
    <source>
        <dbReference type="Pfam" id="PF00742"/>
    </source>
</evidence>
<dbReference type="InterPro" id="IPR001342">
    <property type="entry name" value="HDH_cat"/>
</dbReference>
<keyword evidence="19" id="KW-0520">NAD</keyword>
<comment type="pathway">
    <text evidence="4 28">Amino-acid biosynthesis; L-threonine biosynthesis; L-threonine from L-aspartate: step 3/5.</text>
</comment>
<dbReference type="PANTHER" id="PTHR43070:SF3">
    <property type="entry name" value="HOMOSERINE DEHYDROGENASE"/>
    <property type="match status" value="1"/>
</dbReference>
<dbReference type="FunFam" id="3.40.50.720:FF:000083">
    <property type="entry name" value="Bifunctional aspartokinase/homoserine dehydrogenase"/>
    <property type="match status" value="1"/>
</dbReference>
<evidence type="ECO:0000256" key="4">
    <source>
        <dbReference type="ARBA" id="ARBA00005056"/>
    </source>
</evidence>
<dbReference type="GO" id="GO:0009090">
    <property type="term" value="P:homoserine biosynthetic process"/>
    <property type="evidence" value="ECO:0007669"/>
    <property type="project" value="UniProtKB-ARBA"/>
</dbReference>
<dbReference type="EC" id="1.1.1.3" evidence="28"/>
<dbReference type="Gene3D" id="1.20.120.1320">
    <property type="entry name" value="Aspartokinase, catalytic domain"/>
    <property type="match status" value="1"/>
</dbReference>
<comment type="function">
    <text evidence="24">Bifunctional aspartate kinase and homoserine dehydrogenase that catalyzes the first and the third steps toward the synthesis of lysine, methionine and threonine from aspartate.</text>
</comment>
<keyword evidence="22" id="KW-0486">Methionine biosynthesis</keyword>
<dbReference type="eggNOG" id="COG0460">
    <property type="taxonomic scope" value="Bacteria"/>
</dbReference>
<dbReference type="InterPro" id="IPR045865">
    <property type="entry name" value="ACT-like_dom_sf"/>
</dbReference>
<keyword evidence="15 28" id="KW-0418">Kinase</keyword>
<dbReference type="InterPro" id="IPR054352">
    <property type="entry name" value="ACT_Aspartokinase"/>
</dbReference>
<dbReference type="OrthoDB" id="9799110at2"/>
<dbReference type="Gene3D" id="3.30.360.10">
    <property type="entry name" value="Dihydrodipicolinate Reductase, domain 2"/>
    <property type="match status" value="1"/>
</dbReference>
<dbReference type="GO" id="GO:0050661">
    <property type="term" value="F:NADP binding"/>
    <property type="evidence" value="ECO:0007669"/>
    <property type="project" value="UniProtKB-UniRule"/>
</dbReference>
<comment type="subunit">
    <text evidence="9 28">Homotetramer.</text>
</comment>
<evidence type="ECO:0000256" key="21">
    <source>
        <dbReference type="ARBA" id="ARBA00023154"/>
    </source>
</evidence>
<feature type="domain" description="Aspartate/homoserine dehydrogenase NAD-binding" evidence="31">
    <location>
        <begin position="475"/>
        <end position="609"/>
    </location>
</feature>
<dbReference type="GO" id="GO:0009088">
    <property type="term" value="P:threonine biosynthetic process"/>
    <property type="evidence" value="ECO:0007669"/>
    <property type="project" value="UniProtKB-UniRule"/>
</dbReference>
<organism evidence="33 34">
    <name type="scientific">Buchnera aphidicola</name>
    <name type="common">Cinara tujafilina</name>
    <dbReference type="NCBI Taxonomy" id="261317"/>
    <lineage>
        <taxon>Bacteria</taxon>
        <taxon>Pseudomonadati</taxon>
        <taxon>Pseudomonadota</taxon>
        <taxon>Gammaproteobacteria</taxon>
        <taxon>Enterobacterales</taxon>
        <taxon>Erwiniaceae</taxon>
        <taxon>Buchnera</taxon>
    </lineage>
</organism>